<keyword evidence="2" id="KW-1185">Reference proteome</keyword>
<evidence type="ECO:0008006" key="3">
    <source>
        <dbReference type="Google" id="ProtNLM"/>
    </source>
</evidence>
<proteinExistence type="predicted"/>
<dbReference type="Proteomes" id="UP001285921">
    <property type="component" value="Unassembled WGS sequence"/>
</dbReference>
<gene>
    <name evidence="1" type="ORF">PghCCS26_14300</name>
</gene>
<dbReference type="Pfam" id="PF13671">
    <property type="entry name" value="AAA_33"/>
    <property type="match status" value="1"/>
</dbReference>
<protein>
    <recommendedName>
        <fullName evidence="3">AAA family ATPase</fullName>
    </recommendedName>
</protein>
<accession>A0ABQ6NJD2</accession>
<name>A0ABQ6NJD2_9BACL</name>
<sequence>MNHVYIISGPAGVGKSTTSKQLVQRFSNSAYISGDYISHLHVKGRQKPWESKEELSLIWTNLLALTRNFLAQGIDVVIDYVTFPNEALWLKEQLRETLANVSYVVLWTDRETLLARDQSRIPEHRMGERCLILMNEFLESGVEKRHIVNNNSRSIEQVVEMIISGERYIM</sequence>
<reference evidence="1 2" key="1">
    <citation type="submission" date="2023-05" db="EMBL/GenBank/DDBJ databases">
        <title>Draft genome of Paenibacillus sp. CCS26.</title>
        <authorList>
            <person name="Akita H."/>
            <person name="Shinto Y."/>
            <person name="Kimura Z."/>
        </authorList>
    </citation>
    <scope>NUCLEOTIDE SEQUENCE [LARGE SCALE GENOMIC DNA]</scope>
    <source>
        <strain evidence="1 2">CCS26</strain>
    </source>
</reference>
<dbReference type="Gene3D" id="3.40.50.300">
    <property type="entry name" value="P-loop containing nucleotide triphosphate hydrolases"/>
    <property type="match status" value="1"/>
</dbReference>
<organism evidence="1 2">
    <name type="scientific">Paenibacillus glycanilyticus</name>
    <dbReference type="NCBI Taxonomy" id="126569"/>
    <lineage>
        <taxon>Bacteria</taxon>
        <taxon>Bacillati</taxon>
        <taxon>Bacillota</taxon>
        <taxon>Bacilli</taxon>
        <taxon>Bacillales</taxon>
        <taxon>Paenibacillaceae</taxon>
        <taxon>Paenibacillus</taxon>
    </lineage>
</organism>
<evidence type="ECO:0000313" key="2">
    <source>
        <dbReference type="Proteomes" id="UP001285921"/>
    </source>
</evidence>
<comment type="caution">
    <text evidence="1">The sequence shown here is derived from an EMBL/GenBank/DDBJ whole genome shotgun (WGS) entry which is preliminary data.</text>
</comment>
<dbReference type="SUPFAM" id="SSF52540">
    <property type="entry name" value="P-loop containing nucleoside triphosphate hydrolases"/>
    <property type="match status" value="1"/>
</dbReference>
<evidence type="ECO:0000313" key="1">
    <source>
        <dbReference type="EMBL" id="GMK44302.1"/>
    </source>
</evidence>
<dbReference type="RefSeq" id="WP_317979330.1">
    <property type="nucleotide sequence ID" value="NZ_BTCL01000004.1"/>
</dbReference>
<dbReference type="EMBL" id="BTCL01000004">
    <property type="protein sequence ID" value="GMK44302.1"/>
    <property type="molecule type" value="Genomic_DNA"/>
</dbReference>
<dbReference type="InterPro" id="IPR027417">
    <property type="entry name" value="P-loop_NTPase"/>
</dbReference>